<comment type="caution">
    <text evidence="12">The sequence shown here is derived from an EMBL/GenBank/DDBJ whole genome shotgun (WGS) entry which is preliminary data.</text>
</comment>
<evidence type="ECO:0000256" key="6">
    <source>
        <dbReference type="ARBA" id="ARBA00022490"/>
    </source>
</evidence>
<sequence>MSDLHRGDTARQPLRDDEVAWRRWEMDELVGRREEAARDDGPSPSETARRKAAFQRQAELRALREQVSREAREQGHREGFTAGHAEGLAQGLAEGREQARAEFEREVRETLAPLLSLAEQFGEALARLDEAVAGELVELALATGRQLAGEALKARPRQVLETVRALLHSEPAMTGKPRLWLHPLDHRLVEEHLGHELEAAGWTLQPDDQLRRGGCRVTSASGELDATWESRWQAVKGQVRRRRPADGNGSAT</sequence>
<feature type="compositionally biased region" description="Basic and acidic residues" evidence="10">
    <location>
        <begin position="31"/>
        <end position="41"/>
    </location>
</feature>
<evidence type="ECO:0000259" key="11">
    <source>
        <dbReference type="Pfam" id="PF02108"/>
    </source>
</evidence>
<dbReference type="Pfam" id="PF02108">
    <property type="entry name" value="FliH"/>
    <property type="match status" value="1"/>
</dbReference>
<dbReference type="InterPro" id="IPR051472">
    <property type="entry name" value="T3SS_Stator/FliH"/>
</dbReference>
<accession>A0ABS9RSX3</accession>
<evidence type="ECO:0000256" key="9">
    <source>
        <dbReference type="ARBA" id="ARBA00023225"/>
    </source>
</evidence>
<evidence type="ECO:0000256" key="7">
    <source>
        <dbReference type="ARBA" id="ARBA00022795"/>
    </source>
</evidence>
<evidence type="ECO:0000313" key="12">
    <source>
        <dbReference type="EMBL" id="MCH4562957.1"/>
    </source>
</evidence>
<evidence type="ECO:0000256" key="4">
    <source>
        <dbReference type="ARBA" id="ARBA00016507"/>
    </source>
</evidence>
<keyword evidence="13" id="KW-1185">Reference proteome</keyword>
<feature type="region of interest" description="Disordered" evidence="10">
    <location>
        <begin position="31"/>
        <end position="58"/>
    </location>
</feature>
<organism evidence="12 13">
    <name type="scientific">Halomonas flagellata</name>
    <dbReference type="NCBI Taxonomy" id="2920385"/>
    <lineage>
        <taxon>Bacteria</taxon>
        <taxon>Pseudomonadati</taxon>
        <taxon>Pseudomonadota</taxon>
        <taxon>Gammaproteobacteria</taxon>
        <taxon>Oceanospirillales</taxon>
        <taxon>Halomonadaceae</taxon>
        <taxon>Halomonas</taxon>
    </lineage>
</organism>
<comment type="subcellular location">
    <subcellularLocation>
        <location evidence="2">Cytoplasm</location>
    </subcellularLocation>
</comment>
<gene>
    <name evidence="12" type="ORF">MKP05_07420</name>
</gene>
<comment type="similarity">
    <text evidence="3">Belongs to the FliH family.</text>
</comment>
<evidence type="ECO:0000256" key="1">
    <source>
        <dbReference type="ARBA" id="ARBA00003041"/>
    </source>
</evidence>
<feature type="region of interest" description="Disordered" evidence="10">
    <location>
        <begin position="64"/>
        <end position="83"/>
    </location>
</feature>
<evidence type="ECO:0000256" key="10">
    <source>
        <dbReference type="SAM" id="MobiDB-lite"/>
    </source>
</evidence>
<keyword evidence="12" id="KW-0969">Cilium</keyword>
<dbReference type="PRINTS" id="PR01003">
    <property type="entry name" value="FLGFLIH"/>
</dbReference>
<evidence type="ECO:0000256" key="2">
    <source>
        <dbReference type="ARBA" id="ARBA00004496"/>
    </source>
</evidence>
<evidence type="ECO:0000256" key="5">
    <source>
        <dbReference type="ARBA" id="ARBA00022448"/>
    </source>
</evidence>
<keyword evidence="9" id="KW-1006">Bacterial flagellum protein export</keyword>
<dbReference type="PANTHER" id="PTHR34982:SF1">
    <property type="entry name" value="FLAGELLAR ASSEMBLY PROTEIN FLIH"/>
    <property type="match status" value="1"/>
</dbReference>
<feature type="domain" description="Flagellar assembly protein FliH/Type III secretion system HrpE" evidence="11">
    <location>
        <begin position="111"/>
        <end position="234"/>
    </location>
</feature>
<dbReference type="Proteomes" id="UP001202117">
    <property type="component" value="Unassembled WGS sequence"/>
</dbReference>
<dbReference type="PANTHER" id="PTHR34982">
    <property type="entry name" value="YOP PROTEINS TRANSLOCATION PROTEIN L"/>
    <property type="match status" value="1"/>
</dbReference>
<dbReference type="NCBIfam" id="NF004270">
    <property type="entry name" value="PRK05687.2-1"/>
    <property type="match status" value="1"/>
</dbReference>
<proteinExistence type="inferred from homology"/>
<evidence type="ECO:0000256" key="3">
    <source>
        <dbReference type="ARBA" id="ARBA00006602"/>
    </source>
</evidence>
<keyword evidence="12" id="KW-0966">Cell projection</keyword>
<keyword evidence="5" id="KW-0813">Transport</keyword>
<keyword evidence="12" id="KW-0282">Flagellum</keyword>
<keyword evidence="8" id="KW-0653">Protein transport</keyword>
<evidence type="ECO:0000313" key="13">
    <source>
        <dbReference type="Proteomes" id="UP001202117"/>
    </source>
</evidence>
<reference evidence="12 13" key="1">
    <citation type="submission" date="2022-02" db="EMBL/GenBank/DDBJ databases">
        <title>Halomonas fukangensis sp. nov., a halophilic bacterium isolated from a bulk soil of Kalidium foliatum at Fukang.</title>
        <authorList>
            <person name="Huang Y."/>
        </authorList>
    </citation>
    <scope>NUCLEOTIDE SEQUENCE [LARGE SCALE GENOMIC DNA]</scope>
    <source>
        <strain evidence="12 13">EGI 63088</strain>
    </source>
</reference>
<dbReference type="RefSeq" id="WP_110284280.1">
    <property type="nucleotide sequence ID" value="NZ_JAKVPY010000007.1"/>
</dbReference>
<evidence type="ECO:0000256" key="8">
    <source>
        <dbReference type="ARBA" id="ARBA00022927"/>
    </source>
</evidence>
<dbReference type="InterPro" id="IPR000563">
    <property type="entry name" value="Flag_FliH"/>
</dbReference>
<dbReference type="InterPro" id="IPR018035">
    <property type="entry name" value="Flagellar_FliH/T3SS_HrpE"/>
</dbReference>
<dbReference type="EMBL" id="JAKVPY010000007">
    <property type="protein sequence ID" value="MCH4562957.1"/>
    <property type="molecule type" value="Genomic_DNA"/>
</dbReference>
<protein>
    <recommendedName>
        <fullName evidence="4">Flagellar assembly protein FliH</fullName>
    </recommendedName>
</protein>
<keyword evidence="6" id="KW-0963">Cytoplasm</keyword>
<keyword evidence="7" id="KW-1005">Bacterial flagellum biogenesis</keyword>
<name>A0ABS9RSX3_9GAMM</name>
<feature type="compositionally biased region" description="Basic and acidic residues" evidence="10">
    <location>
        <begin position="64"/>
        <end position="79"/>
    </location>
</feature>
<comment type="function">
    <text evidence="1">Needed for flagellar regrowth and assembly.</text>
</comment>